<gene>
    <name evidence="3" type="ORF">F4Y08_11555</name>
</gene>
<evidence type="ECO:0000313" key="3">
    <source>
        <dbReference type="EMBL" id="MYD90949.1"/>
    </source>
</evidence>
<evidence type="ECO:0000256" key="2">
    <source>
        <dbReference type="SAM" id="Phobius"/>
    </source>
</evidence>
<evidence type="ECO:0000256" key="1">
    <source>
        <dbReference type="SAM" id="MobiDB-lite"/>
    </source>
</evidence>
<feature type="transmembrane region" description="Helical" evidence="2">
    <location>
        <begin position="146"/>
        <end position="165"/>
    </location>
</feature>
<dbReference type="EMBL" id="VXPY01000084">
    <property type="protein sequence ID" value="MYD90949.1"/>
    <property type="molecule type" value="Genomic_DNA"/>
</dbReference>
<proteinExistence type="predicted"/>
<organism evidence="3">
    <name type="scientific">Caldilineaceae bacterium SB0662_bin_9</name>
    <dbReference type="NCBI Taxonomy" id="2605258"/>
    <lineage>
        <taxon>Bacteria</taxon>
        <taxon>Bacillati</taxon>
        <taxon>Chloroflexota</taxon>
        <taxon>Caldilineae</taxon>
        <taxon>Caldilineales</taxon>
        <taxon>Caldilineaceae</taxon>
    </lineage>
</organism>
<feature type="compositionally biased region" description="Polar residues" evidence="1">
    <location>
        <begin position="203"/>
        <end position="213"/>
    </location>
</feature>
<feature type="non-terminal residue" evidence="3">
    <location>
        <position position="213"/>
    </location>
</feature>
<keyword evidence="2" id="KW-1133">Transmembrane helix</keyword>
<sequence>MTTINTALDANVKARELTGTAAVPVAARPLPAVISSDYYNLTEADGWPVAGLLVLLDRQHTPVRAEVHLYDNTMGRRQDAALQIAYRVLEEQYRAPSEESARLPVRIMRTRQQLDTVGVRLDIGEPIQDSRFGAAGIGGWNNARTLLALLLALLLIGGIVGAFALRQRSPAASAPAGADTPAPAQNRVKYDFLPAGAPPPPGNETTTATGTLG</sequence>
<name>A0A6B1DTB2_9CHLR</name>
<comment type="caution">
    <text evidence="3">The sequence shown here is derived from an EMBL/GenBank/DDBJ whole genome shotgun (WGS) entry which is preliminary data.</text>
</comment>
<feature type="region of interest" description="Disordered" evidence="1">
    <location>
        <begin position="190"/>
        <end position="213"/>
    </location>
</feature>
<keyword evidence="2" id="KW-0472">Membrane</keyword>
<protein>
    <submittedName>
        <fullName evidence="3">Uncharacterized protein</fullName>
    </submittedName>
</protein>
<accession>A0A6B1DTB2</accession>
<dbReference type="AlphaFoldDB" id="A0A6B1DTB2"/>
<reference evidence="3" key="1">
    <citation type="submission" date="2019-09" db="EMBL/GenBank/DDBJ databases">
        <title>Characterisation of the sponge microbiome using genome-centric metagenomics.</title>
        <authorList>
            <person name="Engelberts J.P."/>
            <person name="Robbins S.J."/>
            <person name="De Goeij J.M."/>
            <person name="Aranda M."/>
            <person name="Bell S.C."/>
            <person name="Webster N.S."/>
        </authorList>
    </citation>
    <scope>NUCLEOTIDE SEQUENCE</scope>
    <source>
        <strain evidence="3">SB0662_bin_9</strain>
    </source>
</reference>
<keyword evidence="2" id="KW-0812">Transmembrane</keyword>